<accession>A0A9P6GIM5</accession>
<evidence type="ECO:0000313" key="2">
    <source>
        <dbReference type="Proteomes" id="UP000756921"/>
    </source>
</evidence>
<proteinExistence type="predicted"/>
<organism evidence="1 2">
    <name type="scientific">Paraphaeosphaeria minitans</name>
    <dbReference type="NCBI Taxonomy" id="565426"/>
    <lineage>
        <taxon>Eukaryota</taxon>
        <taxon>Fungi</taxon>
        <taxon>Dikarya</taxon>
        <taxon>Ascomycota</taxon>
        <taxon>Pezizomycotina</taxon>
        <taxon>Dothideomycetes</taxon>
        <taxon>Pleosporomycetidae</taxon>
        <taxon>Pleosporales</taxon>
        <taxon>Massarineae</taxon>
        <taxon>Didymosphaeriaceae</taxon>
        <taxon>Paraphaeosphaeria</taxon>
    </lineage>
</organism>
<keyword evidence="2" id="KW-1185">Reference proteome</keyword>
<name>A0A9P6GIM5_9PLEO</name>
<dbReference type="EMBL" id="WJXW01000006">
    <property type="protein sequence ID" value="KAF9735125.1"/>
    <property type="molecule type" value="Genomic_DNA"/>
</dbReference>
<evidence type="ECO:0000313" key="1">
    <source>
        <dbReference type="EMBL" id="KAF9735125.1"/>
    </source>
</evidence>
<sequence>MVHWEKIVAIPREVPGSSPGARLFKSEMQWEIVRHSSFPPLRFARFDRDRRRRVLYSGNPENIRSQERGEAMPGAETSWKQLGHWAEARARSRMPCSPRAGRLGFSHLQASARLSPGSERPTKTARIQTLPFTHRLLRPDLL</sequence>
<dbReference type="AlphaFoldDB" id="A0A9P6GIM5"/>
<dbReference type="Proteomes" id="UP000756921">
    <property type="component" value="Unassembled WGS sequence"/>
</dbReference>
<protein>
    <submittedName>
        <fullName evidence="1">Uncharacterized protein</fullName>
    </submittedName>
</protein>
<gene>
    <name evidence="1" type="ORF">PMIN01_06530</name>
</gene>
<dbReference type="OrthoDB" id="10451836at2759"/>
<comment type="caution">
    <text evidence="1">The sequence shown here is derived from an EMBL/GenBank/DDBJ whole genome shotgun (WGS) entry which is preliminary data.</text>
</comment>
<reference evidence="1" key="1">
    <citation type="journal article" date="2020" name="Mol. Plant Microbe Interact.">
        <title>Genome Sequence of the Biocontrol Agent Coniothyrium minitans strain Conio (IMI 134523).</title>
        <authorList>
            <person name="Patel D."/>
            <person name="Shittu T.A."/>
            <person name="Baroncelli R."/>
            <person name="Muthumeenakshi S."/>
            <person name="Osborne T.H."/>
            <person name="Janganan T.K."/>
            <person name="Sreenivasaprasad S."/>
        </authorList>
    </citation>
    <scope>NUCLEOTIDE SEQUENCE</scope>
    <source>
        <strain evidence="1">Conio</strain>
    </source>
</reference>